<evidence type="ECO:0000256" key="2">
    <source>
        <dbReference type="ARBA" id="ARBA00022745"/>
    </source>
</evidence>
<dbReference type="InterPro" id="IPR016177">
    <property type="entry name" value="DNA-bd_dom_sf"/>
</dbReference>
<dbReference type="SMART" id="SM00380">
    <property type="entry name" value="AP2"/>
    <property type="match status" value="1"/>
</dbReference>
<dbReference type="PROSITE" id="PS51032">
    <property type="entry name" value="AP2_ERF"/>
    <property type="match status" value="1"/>
</dbReference>
<comment type="subcellular location">
    <subcellularLocation>
        <location evidence="1">Nucleus</location>
    </subcellularLocation>
</comment>
<keyword evidence="4" id="KW-0238">DNA-binding</keyword>
<evidence type="ECO:0000256" key="5">
    <source>
        <dbReference type="ARBA" id="ARBA00023159"/>
    </source>
</evidence>
<feature type="domain" description="AP2/ERF" evidence="10">
    <location>
        <begin position="172"/>
        <end position="229"/>
    </location>
</feature>
<dbReference type="Proteomes" id="UP001327560">
    <property type="component" value="Chromosome 9"/>
</dbReference>
<keyword evidence="5" id="KW-0010">Activator</keyword>
<evidence type="ECO:0000313" key="11">
    <source>
        <dbReference type="EMBL" id="WOL19417.1"/>
    </source>
</evidence>
<organism evidence="11 12">
    <name type="scientific">Canna indica</name>
    <name type="common">Indian-shot</name>
    <dbReference type="NCBI Taxonomy" id="4628"/>
    <lineage>
        <taxon>Eukaryota</taxon>
        <taxon>Viridiplantae</taxon>
        <taxon>Streptophyta</taxon>
        <taxon>Embryophyta</taxon>
        <taxon>Tracheophyta</taxon>
        <taxon>Spermatophyta</taxon>
        <taxon>Magnoliopsida</taxon>
        <taxon>Liliopsida</taxon>
        <taxon>Zingiberales</taxon>
        <taxon>Cannaceae</taxon>
        <taxon>Canna</taxon>
    </lineage>
</organism>
<evidence type="ECO:0000256" key="7">
    <source>
        <dbReference type="ARBA" id="ARBA00023242"/>
    </source>
</evidence>
<evidence type="ECO:0000259" key="10">
    <source>
        <dbReference type="PROSITE" id="PS51032"/>
    </source>
</evidence>
<feature type="region of interest" description="Disordered" evidence="9">
    <location>
        <begin position="259"/>
        <end position="292"/>
    </location>
</feature>
<accession>A0AAQ3L567</accession>
<dbReference type="Pfam" id="PF00847">
    <property type="entry name" value="AP2"/>
    <property type="match status" value="1"/>
</dbReference>
<keyword evidence="12" id="KW-1185">Reference proteome</keyword>
<feature type="region of interest" description="Disordered" evidence="9">
    <location>
        <begin position="308"/>
        <end position="329"/>
    </location>
</feature>
<dbReference type="InterPro" id="IPR051758">
    <property type="entry name" value="ERF/AP2-like"/>
</dbReference>
<keyword evidence="6" id="KW-0804">Transcription</keyword>
<dbReference type="EMBL" id="CP136898">
    <property type="protein sequence ID" value="WOL19417.1"/>
    <property type="molecule type" value="Genomic_DNA"/>
</dbReference>
<dbReference type="SUPFAM" id="SSF54171">
    <property type="entry name" value="DNA-binding domain"/>
    <property type="match status" value="1"/>
</dbReference>
<comment type="similarity">
    <text evidence="8">Belongs to the AP2/ERF transcription factor family. ERF subfamily.</text>
</comment>
<evidence type="ECO:0000256" key="9">
    <source>
        <dbReference type="SAM" id="MobiDB-lite"/>
    </source>
</evidence>
<dbReference type="InterPro" id="IPR036955">
    <property type="entry name" value="AP2/ERF_dom_sf"/>
</dbReference>
<evidence type="ECO:0000313" key="12">
    <source>
        <dbReference type="Proteomes" id="UP001327560"/>
    </source>
</evidence>
<name>A0AAQ3L567_9LILI</name>
<dbReference type="AlphaFoldDB" id="A0AAQ3L567"/>
<evidence type="ECO:0000256" key="4">
    <source>
        <dbReference type="ARBA" id="ARBA00023125"/>
    </source>
</evidence>
<dbReference type="GO" id="GO:0009873">
    <property type="term" value="P:ethylene-activated signaling pathway"/>
    <property type="evidence" value="ECO:0007669"/>
    <property type="project" value="UniProtKB-KW"/>
</dbReference>
<dbReference type="InterPro" id="IPR001471">
    <property type="entry name" value="AP2/ERF_dom"/>
</dbReference>
<evidence type="ECO:0000256" key="3">
    <source>
        <dbReference type="ARBA" id="ARBA00023015"/>
    </source>
</evidence>
<keyword evidence="2" id="KW-0936">Ethylene signaling pathway</keyword>
<keyword evidence="3" id="KW-0805">Transcription regulation</keyword>
<reference evidence="11 12" key="1">
    <citation type="submission" date="2023-10" db="EMBL/GenBank/DDBJ databases">
        <title>Chromosome-scale genome assembly provides insights into flower coloration mechanisms of Canna indica.</title>
        <authorList>
            <person name="Li C."/>
        </authorList>
    </citation>
    <scope>NUCLEOTIDE SEQUENCE [LARGE SCALE GENOMIC DNA]</scope>
    <source>
        <tissue evidence="11">Flower</tissue>
    </source>
</reference>
<keyword evidence="7" id="KW-0539">Nucleus</keyword>
<dbReference type="GO" id="GO:0005634">
    <property type="term" value="C:nucleus"/>
    <property type="evidence" value="ECO:0007669"/>
    <property type="project" value="UniProtKB-SubCell"/>
</dbReference>
<feature type="compositionally biased region" description="Polar residues" evidence="9">
    <location>
        <begin position="259"/>
        <end position="279"/>
    </location>
</feature>
<gene>
    <name evidence="11" type="ORF">Cni_G28215</name>
</gene>
<dbReference type="PRINTS" id="PR00367">
    <property type="entry name" value="ETHRSPELEMNT"/>
</dbReference>
<dbReference type="PANTHER" id="PTHR31657">
    <property type="entry name" value="ETHYLENE-RESPONSIVE TRANSCRIPTION FACTOR ERF061"/>
    <property type="match status" value="1"/>
</dbReference>
<proteinExistence type="inferred from homology"/>
<evidence type="ECO:0000256" key="8">
    <source>
        <dbReference type="ARBA" id="ARBA00024343"/>
    </source>
</evidence>
<feature type="compositionally biased region" description="Low complexity" evidence="9">
    <location>
        <begin position="283"/>
        <end position="292"/>
    </location>
</feature>
<sequence>MAAAIDMYNSMPFFPTDPSSEELMKALEPFIRSASSSFNSTITYTFPSPPSSVSSCFFSSSSTPQNSSFGSYSHQNPTLVGCSLPPSGAGVVHQSFVGEHSGLTGSVGLTHLSAAQIQQIQTQIQLQQQQGLVAARQLPPSGRRHQAADFLAPRSQPMKHTCSPTPPKSTKLYRGVRQRHWGKWVAEIRLPKNRTRLWLGTFDTAEEAALAYDQAAYKLRGEFSRLNFPNLHQAAAVGGSLHPAVDAKLQAICQSLANSSKQGSTSPPTDALNNCSNAEISGADSAPPAAADDAMSKDEYCCLGLEDYKTDSSSEGEEDSVSPPVPDMQHLDFTEVPWDESESFMLRKYPSWEIDWDSILSPNT</sequence>
<protein>
    <submittedName>
        <fullName evidence="11">Ethylene-responsive transcription factor</fullName>
    </submittedName>
</protein>
<dbReference type="Gene3D" id="3.30.730.10">
    <property type="entry name" value="AP2/ERF domain"/>
    <property type="match status" value="1"/>
</dbReference>
<evidence type="ECO:0000256" key="6">
    <source>
        <dbReference type="ARBA" id="ARBA00023163"/>
    </source>
</evidence>
<dbReference type="FunFam" id="3.30.730.10:FF:000001">
    <property type="entry name" value="Ethylene-responsive transcription factor 2"/>
    <property type="match status" value="1"/>
</dbReference>
<evidence type="ECO:0000256" key="1">
    <source>
        <dbReference type="ARBA" id="ARBA00004123"/>
    </source>
</evidence>
<dbReference type="CDD" id="cd00018">
    <property type="entry name" value="AP2"/>
    <property type="match status" value="1"/>
</dbReference>
<dbReference type="GO" id="GO:0000976">
    <property type="term" value="F:transcription cis-regulatory region binding"/>
    <property type="evidence" value="ECO:0007669"/>
    <property type="project" value="UniProtKB-ARBA"/>
</dbReference>
<dbReference type="PANTHER" id="PTHR31657:SF73">
    <property type="entry name" value="OS02G0752800 PROTEIN"/>
    <property type="match status" value="1"/>
</dbReference>
<dbReference type="GO" id="GO:0003700">
    <property type="term" value="F:DNA-binding transcription factor activity"/>
    <property type="evidence" value="ECO:0007669"/>
    <property type="project" value="InterPro"/>
</dbReference>